<keyword evidence="2" id="KW-0472">Membrane</keyword>
<feature type="region of interest" description="Disordered" evidence="1">
    <location>
        <begin position="114"/>
        <end position="245"/>
    </location>
</feature>
<feature type="transmembrane region" description="Helical" evidence="2">
    <location>
        <begin position="6"/>
        <end position="29"/>
    </location>
</feature>
<dbReference type="Proteomes" id="UP000068067">
    <property type="component" value="Chromosome"/>
</dbReference>
<proteinExistence type="predicted"/>
<evidence type="ECO:0000313" key="4">
    <source>
        <dbReference type="EMBL" id="ALC05436.1"/>
    </source>
</evidence>
<feature type="compositionally biased region" description="Low complexity" evidence="1">
    <location>
        <begin position="177"/>
        <end position="187"/>
    </location>
</feature>
<feature type="compositionally biased region" description="Basic and acidic residues" evidence="1">
    <location>
        <begin position="166"/>
        <end position="176"/>
    </location>
</feature>
<feature type="transmembrane region" description="Helical" evidence="2">
    <location>
        <begin position="34"/>
        <end position="57"/>
    </location>
</feature>
<accession>A0A0M5IIG0</accession>
<keyword evidence="2" id="KW-0812">Transmembrane</keyword>
<evidence type="ECO:0000256" key="1">
    <source>
        <dbReference type="SAM" id="MobiDB-lite"/>
    </source>
</evidence>
<evidence type="ECO:0000313" key="5">
    <source>
        <dbReference type="Proteomes" id="UP000068067"/>
    </source>
</evidence>
<keyword evidence="2" id="KW-1133">Transmembrane helix</keyword>
<dbReference type="Pfam" id="PF20177">
    <property type="entry name" value="DUF6542"/>
    <property type="match status" value="1"/>
</dbReference>
<evidence type="ECO:0000259" key="3">
    <source>
        <dbReference type="Pfam" id="PF20177"/>
    </source>
</evidence>
<dbReference type="PATRIC" id="fig|931089.4.peg.1009"/>
<organism evidence="4 5">
    <name type="scientific">Corynebacterium deserti GIMN1.010</name>
    <dbReference type="NCBI Taxonomy" id="931089"/>
    <lineage>
        <taxon>Bacteria</taxon>
        <taxon>Bacillati</taxon>
        <taxon>Actinomycetota</taxon>
        <taxon>Actinomycetes</taxon>
        <taxon>Mycobacteriales</taxon>
        <taxon>Corynebacteriaceae</taxon>
        <taxon>Corynebacterium</taxon>
    </lineage>
</organism>
<sequence length="245" mass="27050">MLVSLLLGALGLSYQLIFIIATLAVTLLVEARGLFLTVASIPVLFGIFTPLTSWFVSHQAPGAANSPGVSTTEILTAIYPLAQMFPTLIMVTLVAALIAVMRIILLRRNQQHVQATSERTRRKLREADQANQHAAKRARAQSTKVRSRRAQPSAPAGENSQVTVDELIRRSQERRQQLAQRQAQRGAPYTPMPGPTVAPKAKAKPEPRLEPRPQAQTPVQPKVQPEGERRKASRRRSSLDDDLYS</sequence>
<name>A0A0M5IIG0_9CORY</name>
<dbReference type="KEGG" id="cdx:CDES_04980"/>
<evidence type="ECO:0000256" key="2">
    <source>
        <dbReference type="SAM" id="Phobius"/>
    </source>
</evidence>
<reference evidence="4 5" key="1">
    <citation type="submission" date="2014-08" db="EMBL/GenBank/DDBJ databases">
        <title>Complete genome sequence of Corynebacterium deserti GIMN1.010 (=DSM 45689), isolated from desert sand in western China.</title>
        <authorList>
            <person name="Ruckert C."/>
            <person name="Albersmeier A."/>
            <person name="Kalinowski J."/>
        </authorList>
    </citation>
    <scope>NUCLEOTIDE SEQUENCE [LARGE SCALE GENOMIC DNA]</scope>
    <source>
        <strain evidence="4 5">GIMN1.010</strain>
    </source>
</reference>
<protein>
    <recommendedName>
        <fullName evidence="3">DUF6542 domain-containing protein</fullName>
    </recommendedName>
</protein>
<feature type="transmembrane region" description="Helical" evidence="2">
    <location>
        <begin position="77"/>
        <end position="100"/>
    </location>
</feature>
<keyword evidence="5" id="KW-1185">Reference proteome</keyword>
<dbReference type="EMBL" id="CP009220">
    <property type="protein sequence ID" value="ALC05436.1"/>
    <property type="molecule type" value="Genomic_DNA"/>
</dbReference>
<dbReference type="STRING" id="931089.CDES_04980"/>
<feature type="domain" description="DUF6542" evidence="3">
    <location>
        <begin position="2"/>
        <end position="108"/>
    </location>
</feature>
<gene>
    <name evidence="4" type="ORF">CDES_04980</name>
</gene>
<dbReference type="AlphaFoldDB" id="A0A0M5IIG0"/>
<dbReference type="InterPro" id="IPR046672">
    <property type="entry name" value="DUF6542"/>
</dbReference>
<feature type="compositionally biased region" description="Basic residues" evidence="1">
    <location>
        <begin position="134"/>
        <end position="149"/>
    </location>
</feature>